<evidence type="ECO:0000256" key="2">
    <source>
        <dbReference type="ARBA" id="ARBA00022989"/>
    </source>
</evidence>
<accession>A0A2S5TAP6</accession>
<dbReference type="Pfam" id="PF07690">
    <property type="entry name" value="MFS_1"/>
    <property type="match status" value="1"/>
</dbReference>
<keyword evidence="3 4" id="KW-0472">Membrane</keyword>
<dbReference type="RefSeq" id="WP_104232230.1">
    <property type="nucleotide sequence ID" value="NZ_PSNW01000016.1"/>
</dbReference>
<keyword evidence="1 4" id="KW-0812">Transmembrane</keyword>
<evidence type="ECO:0000256" key="4">
    <source>
        <dbReference type="SAM" id="Phobius"/>
    </source>
</evidence>
<dbReference type="InterPro" id="IPR020846">
    <property type="entry name" value="MFS_dom"/>
</dbReference>
<feature type="transmembrane region" description="Helical" evidence="4">
    <location>
        <begin position="14"/>
        <end position="33"/>
    </location>
</feature>
<feature type="transmembrane region" description="Helical" evidence="4">
    <location>
        <begin position="230"/>
        <end position="250"/>
    </location>
</feature>
<feature type="transmembrane region" description="Helical" evidence="4">
    <location>
        <begin position="140"/>
        <end position="166"/>
    </location>
</feature>
<dbReference type="OrthoDB" id="3199327at2"/>
<dbReference type="EMBL" id="PSNW01000016">
    <property type="protein sequence ID" value="PPE72074.1"/>
    <property type="molecule type" value="Genomic_DNA"/>
</dbReference>
<dbReference type="PANTHER" id="PTHR11360:SF290">
    <property type="entry name" value="MONOCARBOXYLATE MFS PERMEASE"/>
    <property type="match status" value="1"/>
</dbReference>
<feature type="transmembrane region" description="Helical" evidence="4">
    <location>
        <begin position="108"/>
        <end position="128"/>
    </location>
</feature>
<comment type="caution">
    <text evidence="6">The sequence shown here is derived from an EMBL/GenBank/DDBJ whole genome shotgun (WGS) entry which is preliminary data.</text>
</comment>
<protein>
    <submittedName>
        <fullName evidence="6">MFS transporter</fullName>
    </submittedName>
</protein>
<sequence>MNAARGAAEEWRGYWYLPLVAALGYATSVIHVYSIGPFIEPLQAEFGWGRAQISLGLTIASFVSAVFCIPLGMLVDRIGPRRIGLVGVLLMAGAYALLGTATGSKANWALLWTLIAVGTVGVQATVWTSAVTSRFERSRGLALAITLSGASLSAALFPVLATWLIGKYGWRFGFNGLAGLWIAVVFPFLFLLFRGAQDRRAATAAVPEPARLLSGLTLAEGLRSPTLYKLLMAAGLFSFTAVGTLVHFVPILTGAGVPRLEAAGIASLIGLFSIIGRLGTGFLLDRFRAQHVGAVAFMLPVLGLGLLLTDGANPAYQMMAAASIGLTLGAEVDVIAYLAAKYFGLKNFGALYGAMVMALSLGTSFGPLSAGAIYDRYGSYAPFMTLDIALMLISALALLSLGAPPPQLVPAASPSTESPT</sequence>
<feature type="transmembrane region" description="Helical" evidence="4">
    <location>
        <begin position="291"/>
        <end position="309"/>
    </location>
</feature>
<dbReference type="InterPro" id="IPR050327">
    <property type="entry name" value="Proton-linked_MCT"/>
</dbReference>
<feature type="transmembrane region" description="Helical" evidence="4">
    <location>
        <begin position="315"/>
        <end position="339"/>
    </location>
</feature>
<gene>
    <name evidence="6" type="ORF">C3942_20475</name>
</gene>
<dbReference type="Gene3D" id="1.20.1250.20">
    <property type="entry name" value="MFS general substrate transporter like domains"/>
    <property type="match status" value="2"/>
</dbReference>
<dbReference type="InterPro" id="IPR036259">
    <property type="entry name" value="MFS_trans_sf"/>
</dbReference>
<evidence type="ECO:0000259" key="5">
    <source>
        <dbReference type="PROSITE" id="PS50850"/>
    </source>
</evidence>
<evidence type="ECO:0000313" key="7">
    <source>
        <dbReference type="Proteomes" id="UP000238220"/>
    </source>
</evidence>
<proteinExistence type="predicted"/>
<name>A0A2S5TAP6_9GAMM</name>
<evidence type="ECO:0000256" key="3">
    <source>
        <dbReference type="ARBA" id="ARBA00023136"/>
    </source>
</evidence>
<dbReference type="InterPro" id="IPR011701">
    <property type="entry name" value="MFS"/>
</dbReference>
<feature type="domain" description="Major facilitator superfamily (MFS) profile" evidence="5">
    <location>
        <begin position="17"/>
        <end position="406"/>
    </location>
</feature>
<feature type="transmembrane region" description="Helical" evidence="4">
    <location>
        <begin position="82"/>
        <end position="102"/>
    </location>
</feature>
<feature type="transmembrane region" description="Helical" evidence="4">
    <location>
        <begin position="351"/>
        <end position="374"/>
    </location>
</feature>
<dbReference type="GO" id="GO:0022857">
    <property type="term" value="F:transmembrane transporter activity"/>
    <property type="evidence" value="ECO:0007669"/>
    <property type="project" value="InterPro"/>
</dbReference>
<dbReference type="SUPFAM" id="SSF103473">
    <property type="entry name" value="MFS general substrate transporter"/>
    <property type="match status" value="1"/>
</dbReference>
<feature type="transmembrane region" description="Helical" evidence="4">
    <location>
        <begin position="53"/>
        <end position="75"/>
    </location>
</feature>
<evidence type="ECO:0000256" key="1">
    <source>
        <dbReference type="ARBA" id="ARBA00022692"/>
    </source>
</evidence>
<organism evidence="6 7">
    <name type="scientific">Solimonas fluminis</name>
    <dbReference type="NCBI Taxonomy" id="2086571"/>
    <lineage>
        <taxon>Bacteria</taxon>
        <taxon>Pseudomonadati</taxon>
        <taxon>Pseudomonadota</taxon>
        <taxon>Gammaproteobacteria</taxon>
        <taxon>Nevskiales</taxon>
        <taxon>Nevskiaceae</taxon>
        <taxon>Solimonas</taxon>
    </lineage>
</organism>
<feature type="transmembrane region" description="Helical" evidence="4">
    <location>
        <begin position="172"/>
        <end position="193"/>
    </location>
</feature>
<feature type="transmembrane region" description="Helical" evidence="4">
    <location>
        <begin position="380"/>
        <end position="401"/>
    </location>
</feature>
<dbReference type="PANTHER" id="PTHR11360">
    <property type="entry name" value="MONOCARBOXYLATE TRANSPORTER"/>
    <property type="match status" value="1"/>
</dbReference>
<keyword evidence="2 4" id="KW-1133">Transmembrane helix</keyword>
<keyword evidence="7" id="KW-1185">Reference proteome</keyword>
<reference evidence="6 7" key="1">
    <citation type="submission" date="2018-02" db="EMBL/GenBank/DDBJ databases">
        <title>Genome sequencing of Solimonas sp. HR-BB.</title>
        <authorList>
            <person name="Lee Y."/>
            <person name="Jeon C.O."/>
        </authorList>
    </citation>
    <scope>NUCLEOTIDE SEQUENCE [LARGE SCALE GENOMIC DNA]</scope>
    <source>
        <strain evidence="6 7">HR-BB</strain>
    </source>
</reference>
<feature type="transmembrane region" description="Helical" evidence="4">
    <location>
        <begin position="262"/>
        <end position="284"/>
    </location>
</feature>
<dbReference type="Proteomes" id="UP000238220">
    <property type="component" value="Unassembled WGS sequence"/>
</dbReference>
<dbReference type="PROSITE" id="PS50850">
    <property type="entry name" value="MFS"/>
    <property type="match status" value="1"/>
</dbReference>
<dbReference type="AlphaFoldDB" id="A0A2S5TAP6"/>
<evidence type="ECO:0000313" key="6">
    <source>
        <dbReference type="EMBL" id="PPE72074.1"/>
    </source>
</evidence>